<evidence type="ECO:0000313" key="3">
    <source>
        <dbReference type="EMBL" id="KAL1270894.1"/>
    </source>
</evidence>
<dbReference type="InterPro" id="IPR036397">
    <property type="entry name" value="RNaseH_sf"/>
</dbReference>
<dbReference type="SUPFAM" id="SSF53098">
    <property type="entry name" value="Ribonuclease H-like"/>
    <property type="match status" value="1"/>
</dbReference>
<dbReference type="Proteomes" id="UP001558613">
    <property type="component" value="Unassembled WGS sequence"/>
</dbReference>
<dbReference type="PROSITE" id="PS50994">
    <property type="entry name" value="INTEGRASE"/>
    <property type="match status" value="1"/>
</dbReference>
<reference evidence="3 4" key="1">
    <citation type="submission" date="2023-09" db="EMBL/GenBank/DDBJ databases">
        <authorList>
            <person name="Wang M."/>
        </authorList>
    </citation>
    <scope>NUCLEOTIDE SEQUENCE [LARGE SCALE GENOMIC DNA]</scope>
    <source>
        <strain evidence="3">GT-2023</strain>
        <tissue evidence="3">Liver</tissue>
    </source>
</reference>
<dbReference type="InterPro" id="IPR001584">
    <property type="entry name" value="Integrase_cat-core"/>
</dbReference>
<dbReference type="Gene3D" id="3.30.420.10">
    <property type="entry name" value="Ribonuclease H-like superfamily/Ribonuclease H"/>
    <property type="match status" value="1"/>
</dbReference>
<dbReference type="PANTHER" id="PTHR37984:SF12">
    <property type="entry name" value="RIBONUCLEASE H"/>
    <property type="match status" value="1"/>
</dbReference>
<accession>A0ABR3N1W7</accession>
<name>A0ABR3N1W7_9TELE</name>
<keyword evidence="4" id="KW-1185">Reference proteome</keyword>
<dbReference type="Pfam" id="PF17921">
    <property type="entry name" value="Integrase_H2C2"/>
    <property type="match status" value="1"/>
</dbReference>
<dbReference type="InterPro" id="IPR050951">
    <property type="entry name" value="Retrovirus_Pol_polyprotein"/>
</dbReference>
<gene>
    <name evidence="3" type="ORF">QQF64_029910</name>
</gene>
<comment type="caution">
    <text evidence="3">The sequence shown here is derived from an EMBL/GenBank/DDBJ whole genome shotgun (WGS) entry which is preliminary data.</text>
</comment>
<evidence type="ECO:0000259" key="2">
    <source>
        <dbReference type="PROSITE" id="PS50994"/>
    </source>
</evidence>
<organism evidence="3 4">
    <name type="scientific">Cirrhinus molitorella</name>
    <name type="common">mud carp</name>
    <dbReference type="NCBI Taxonomy" id="172907"/>
    <lineage>
        <taxon>Eukaryota</taxon>
        <taxon>Metazoa</taxon>
        <taxon>Chordata</taxon>
        <taxon>Craniata</taxon>
        <taxon>Vertebrata</taxon>
        <taxon>Euteleostomi</taxon>
        <taxon>Actinopterygii</taxon>
        <taxon>Neopterygii</taxon>
        <taxon>Teleostei</taxon>
        <taxon>Ostariophysi</taxon>
        <taxon>Cypriniformes</taxon>
        <taxon>Cyprinidae</taxon>
        <taxon>Labeoninae</taxon>
        <taxon>Labeonini</taxon>
        <taxon>Cirrhinus</taxon>
    </lineage>
</organism>
<dbReference type="InterPro" id="IPR012337">
    <property type="entry name" value="RNaseH-like_sf"/>
</dbReference>
<dbReference type="PANTHER" id="PTHR37984">
    <property type="entry name" value="PROTEIN CBG26694"/>
    <property type="match status" value="1"/>
</dbReference>
<dbReference type="Gene3D" id="1.10.340.70">
    <property type="match status" value="1"/>
</dbReference>
<evidence type="ECO:0000313" key="4">
    <source>
        <dbReference type="Proteomes" id="UP001558613"/>
    </source>
</evidence>
<proteinExistence type="predicted"/>
<feature type="domain" description="Integrase catalytic" evidence="2">
    <location>
        <begin position="64"/>
        <end position="226"/>
    </location>
</feature>
<dbReference type="InterPro" id="IPR041588">
    <property type="entry name" value="Integrase_H2C2"/>
</dbReference>
<dbReference type="Pfam" id="PF00665">
    <property type="entry name" value="rve"/>
    <property type="match status" value="1"/>
</dbReference>
<evidence type="ECO:0000256" key="1">
    <source>
        <dbReference type="ARBA" id="ARBA00039658"/>
    </source>
</evidence>
<protein>
    <recommendedName>
        <fullName evidence="1">Gypsy retrotransposon integrase-like protein 1</fullName>
    </recommendedName>
</protein>
<sequence length="851" mass="95178">MLMYAHDTPCARHHGIRATYEALKMVAYWPGMHQDATEYVKGCLVCCQFQPANANHKAPLQHRGTTFPWSDLQIDWVGPLPRSTRGNKYFLTVVCQFTKWVECLLAPNDTAQTTACLLMNHVFSRFGLPLRVNSDRGTHFTAEIMQEIWKLLGIQAQLHISFHPIASGQVERANRSMPGDSNLVTAYTTHQYLEELQRHLRTAFAFAQQQLQKSAEGRKAYYDQKASREELDVGDKVWYYRFAPPQQTGPHRLSKKLLPHWTGPYEIVDKLSPVAYRIKISRGQTEPTLKWDAAAAHRPEPLSNKRTVTAGNHVAWPGIGIVLSWVSWAGGRWTQTALDHAEADITHMLTQLQKVTVTQADLSGQNRRTKRFLGALLGAAAAVGTLFNLGITSVNAVSLATVRRHVNEIQTEMPQLQAQLTTQSKALQTIGKSLKGTVVVLNTHSVLLNQTVNSVKQLFYVVQSDHAHAQLVTALMTDMLREVSSSVDSLAMGRIPPYLVPLSLVQTVLASATSGPTNPLQAHLAYSLGSAIPLHIAPEQGEIAFLLNLPIIEANNIYRLKDMVNVGFWQGSTHLRIQTPSIVAYHDSNDQLYLAPNLRMCTLTKDIHYLCPSKPFLRDNTEGICGMHPMRTDTRCPAEAKPRVQVTYTQAEIVGDRWLVNTPARVATLTYDQHDTATCINLLNQTMWIQVPKDAILHIDDLALYHLPSEEYHTELEISNFFRDYNFTLSPELEMRIAEGGPQLIDITPIDQALQALGQMPALTNLPVVRSWTAADTALCLSTAIGYALTLGLAFILYRKVNEMQESVGRCTAAFPRTFERHRREKSTPAEPEVTLIEIDTLPAHHSTEDK</sequence>
<dbReference type="EMBL" id="JAYMGO010000007">
    <property type="protein sequence ID" value="KAL1270894.1"/>
    <property type="molecule type" value="Genomic_DNA"/>
</dbReference>